<dbReference type="Proteomes" id="UP000276379">
    <property type="component" value="Unassembled WGS sequence"/>
</dbReference>
<feature type="compositionally biased region" description="Pro residues" evidence="1">
    <location>
        <begin position="144"/>
        <end position="171"/>
    </location>
</feature>
<protein>
    <submittedName>
        <fullName evidence="3">Uncharacterized protein</fullName>
    </submittedName>
</protein>
<name>A0A426S0N0_9ACTN</name>
<keyword evidence="2" id="KW-1133">Transmembrane helix</keyword>
<dbReference type="AlphaFoldDB" id="A0A426S0N0"/>
<keyword evidence="4" id="KW-1185">Reference proteome</keyword>
<organism evidence="3 4">
    <name type="scientific">Streptomyces griseofuscus</name>
    <dbReference type="NCBI Taxonomy" id="146922"/>
    <lineage>
        <taxon>Bacteria</taxon>
        <taxon>Bacillati</taxon>
        <taxon>Actinomycetota</taxon>
        <taxon>Actinomycetes</taxon>
        <taxon>Kitasatosporales</taxon>
        <taxon>Streptomycetaceae</taxon>
        <taxon>Streptomyces</taxon>
    </lineage>
</organism>
<feature type="transmembrane region" description="Helical" evidence="2">
    <location>
        <begin position="12"/>
        <end position="31"/>
    </location>
</feature>
<evidence type="ECO:0000256" key="2">
    <source>
        <dbReference type="SAM" id="Phobius"/>
    </source>
</evidence>
<reference evidence="3 4" key="1">
    <citation type="submission" date="2017-10" db="EMBL/GenBank/DDBJ databases">
        <title>Draft genome of actinobacteria isolated from guarana (Paullinia cupana (Mart.) Ducke.</title>
        <authorList>
            <person name="Siqueira K.A."/>
            <person name="Liotti R.G."/>
            <person name="Mendes T.A."/>
            <person name="Soares M.A."/>
        </authorList>
    </citation>
    <scope>NUCLEOTIDE SEQUENCE [LARGE SCALE GENOMIC DNA]</scope>
    <source>
        <strain evidence="3 4">199</strain>
    </source>
</reference>
<keyword evidence="2" id="KW-0472">Membrane</keyword>
<sequence>MNLDFGAEPLFSWYVVLLFISGAAMLILGVINASGLSKGWRAFNVIAGLGFMGYGIYLGFIFQGGTYIVFFKAFILPVMVVVNFFRSLSRRKAMPAPQPMAAPAPYPMAGQQPMAAPAPYPMAGQQPMAAPAPYPMAGQQPMAAPAPQPMAAPQPMGAPVPQPAPAPERTV</sequence>
<keyword evidence="2" id="KW-0812">Transmembrane</keyword>
<evidence type="ECO:0000313" key="3">
    <source>
        <dbReference type="EMBL" id="RRQ82737.1"/>
    </source>
</evidence>
<accession>A0A426S0N0</accession>
<dbReference type="RefSeq" id="WP_125214434.1">
    <property type="nucleotide sequence ID" value="NZ_PDES01000013.1"/>
</dbReference>
<evidence type="ECO:0000256" key="1">
    <source>
        <dbReference type="SAM" id="MobiDB-lite"/>
    </source>
</evidence>
<comment type="caution">
    <text evidence="3">The sequence shown here is derived from an EMBL/GenBank/DDBJ whole genome shotgun (WGS) entry which is preliminary data.</text>
</comment>
<feature type="transmembrane region" description="Helical" evidence="2">
    <location>
        <begin position="43"/>
        <end position="61"/>
    </location>
</feature>
<feature type="region of interest" description="Disordered" evidence="1">
    <location>
        <begin position="131"/>
        <end position="171"/>
    </location>
</feature>
<evidence type="ECO:0000313" key="4">
    <source>
        <dbReference type="Proteomes" id="UP000276379"/>
    </source>
</evidence>
<feature type="compositionally biased region" description="Low complexity" evidence="1">
    <location>
        <begin position="131"/>
        <end position="143"/>
    </location>
</feature>
<dbReference type="EMBL" id="PDES01000013">
    <property type="protein sequence ID" value="RRQ82737.1"/>
    <property type="molecule type" value="Genomic_DNA"/>
</dbReference>
<proteinExistence type="predicted"/>
<feature type="transmembrane region" description="Helical" evidence="2">
    <location>
        <begin position="67"/>
        <end position="85"/>
    </location>
</feature>
<gene>
    <name evidence="3" type="ORF">CQW44_27500</name>
</gene>